<evidence type="ECO:0000259" key="6">
    <source>
        <dbReference type="PROSITE" id="PS50832"/>
    </source>
</evidence>
<dbReference type="Gene3D" id="2.40.50.140">
    <property type="entry name" value="Nucleic acid-binding proteins"/>
    <property type="match status" value="1"/>
</dbReference>
<comment type="function">
    <text evidence="4">One of the essential components for the initiation of protein synthesis. Stabilizes the binding of IF-2 and IF-3 on the 30S subunit to which N-formylmethionyl-tRNA(fMet) subsequently binds. Helps modulate mRNA selection, yielding the 30S pre-initiation complex (PIC). Upon addition of the 50S ribosomal subunit IF-1, IF-2 and IF-3 are released leaving the mature 70S translation initiation complex.</text>
</comment>
<dbReference type="FunFam" id="2.40.50.140:FF:000002">
    <property type="entry name" value="Translation initiation factor IF-1"/>
    <property type="match status" value="1"/>
</dbReference>
<gene>
    <name evidence="4 7" type="primary">infA</name>
    <name evidence="7" type="ORF">ABOD76_12985</name>
</gene>
<proteinExistence type="inferred from homology"/>
<keyword evidence="4" id="KW-0694">RNA-binding</keyword>
<dbReference type="Pfam" id="PF01176">
    <property type="entry name" value="eIF-1a"/>
    <property type="match status" value="1"/>
</dbReference>
<dbReference type="RefSeq" id="WP_350242394.1">
    <property type="nucleotide sequence ID" value="NZ_CP158299.1"/>
</dbReference>
<dbReference type="PROSITE" id="PS50832">
    <property type="entry name" value="S1_IF1_TYPE"/>
    <property type="match status" value="1"/>
</dbReference>
<keyword evidence="4" id="KW-0699">rRNA-binding</keyword>
<dbReference type="AlphaFoldDB" id="A0AAU7U7D2"/>
<dbReference type="CDD" id="cd04451">
    <property type="entry name" value="S1_IF1"/>
    <property type="match status" value="1"/>
</dbReference>
<dbReference type="PANTHER" id="PTHR33370">
    <property type="entry name" value="TRANSLATION INITIATION FACTOR IF-1, CHLOROPLASTIC"/>
    <property type="match status" value="1"/>
</dbReference>
<dbReference type="GO" id="GO:0019843">
    <property type="term" value="F:rRNA binding"/>
    <property type="evidence" value="ECO:0007669"/>
    <property type="project" value="UniProtKB-UniRule"/>
</dbReference>
<dbReference type="SUPFAM" id="SSF50249">
    <property type="entry name" value="Nucleic acid-binding proteins"/>
    <property type="match status" value="1"/>
</dbReference>
<dbReference type="GO" id="GO:0005829">
    <property type="term" value="C:cytosol"/>
    <property type="evidence" value="ECO:0007669"/>
    <property type="project" value="TreeGrafter"/>
</dbReference>
<comment type="similarity">
    <text evidence="1 4">Belongs to the IF-1 family.</text>
</comment>
<dbReference type="PANTHER" id="PTHR33370:SF1">
    <property type="entry name" value="TRANSLATION INITIATION FACTOR IF-1, CHLOROPLASTIC"/>
    <property type="match status" value="1"/>
</dbReference>
<dbReference type="EMBL" id="CP158299">
    <property type="protein sequence ID" value="XBV84356.1"/>
    <property type="molecule type" value="Genomic_DNA"/>
</dbReference>
<organism evidence="7">
    <name type="scientific">Deinococcus sonorensis KR-87</name>
    <dbReference type="NCBI Taxonomy" id="694439"/>
    <lineage>
        <taxon>Bacteria</taxon>
        <taxon>Thermotogati</taxon>
        <taxon>Deinococcota</taxon>
        <taxon>Deinococci</taxon>
        <taxon>Deinococcales</taxon>
        <taxon>Deinococcaceae</taxon>
        <taxon>Deinococcus</taxon>
    </lineage>
</organism>
<evidence type="ECO:0000256" key="5">
    <source>
        <dbReference type="NCBIfam" id="TIGR00008"/>
    </source>
</evidence>
<keyword evidence="3 4" id="KW-0648">Protein biosynthesis</keyword>
<keyword evidence="2 4" id="KW-0396">Initiation factor</keyword>
<accession>A0AAU7U7D2</accession>
<protein>
    <recommendedName>
        <fullName evidence="4 5">Translation initiation factor IF-1</fullName>
    </recommendedName>
</protein>
<dbReference type="InterPro" id="IPR006196">
    <property type="entry name" value="RNA-binding_domain_S1_IF1"/>
</dbReference>
<evidence type="ECO:0000256" key="1">
    <source>
        <dbReference type="ARBA" id="ARBA00010939"/>
    </source>
</evidence>
<dbReference type="HAMAP" id="MF_00075">
    <property type="entry name" value="IF_1"/>
    <property type="match status" value="1"/>
</dbReference>
<feature type="domain" description="S1-like" evidence="6">
    <location>
        <begin position="26"/>
        <end position="100"/>
    </location>
</feature>
<dbReference type="InterPro" id="IPR012340">
    <property type="entry name" value="NA-bd_OB-fold"/>
</dbReference>
<evidence type="ECO:0000256" key="2">
    <source>
        <dbReference type="ARBA" id="ARBA00022540"/>
    </source>
</evidence>
<dbReference type="NCBIfam" id="TIGR00008">
    <property type="entry name" value="infA"/>
    <property type="match status" value="1"/>
</dbReference>
<name>A0AAU7U7D2_9DEIO</name>
<keyword evidence="4" id="KW-0963">Cytoplasm</keyword>
<dbReference type="InterPro" id="IPR004368">
    <property type="entry name" value="TIF_IF1"/>
</dbReference>
<evidence type="ECO:0000256" key="3">
    <source>
        <dbReference type="ARBA" id="ARBA00022917"/>
    </source>
</evidence>
<evidence type="ECO:0000313" key="7">
    <source>
        <dbReference type="EMBL" id="XBV84356.1"/>
    </source>
</evidence>
<comment type="subunit">
    <text evidence="4">Component of the 30S ribosomal translation pre-initiation complex which assembles on the 30S ribosome in the order IF-2 and IF-3, IF-1 and N-formylmethionyl-tRNA(fMet); mRNA recruitment can occur at any time during PIC assembly.</text>
</comment>
<reference evidence="7" key="1">
    <citation type="submission" date="2024-06" db="EMBL/GenBank/DDBJ databases">
        <title>Draft Genome Sequence of Deinococcus sonorensis Type Strain KR-87, a Biofilm Producing Representative of the Genus Deinococcus.</title>
        <authorList>
            <person name="Boren L.S."/>
            <person name="Grosso R.A."/>
            <person name="Hugenberg-Cox A.N."/>
            <person name="Hill J.T.E."/>
            <person name="Albert C.M."/>
            <person name="Tuohy J.M."/>
        </authorList>
    </citation>
    <scope>NUCLEOTIDE SEQUENCE</scope>
    <source>
        <strain evidence="7">KR-87</strain>
    </source>
</reference>
<dbReference type="KEGG" id="dsc:ABOD76_12985"/>
<sequence>MITLSLACIEPGGYVARRRAPEQREGKRKEKDTDTVRAEGVVVEALPNTTFRVLLDSGHDILAYISGKMRIHYIRILPGDRVVLEISPYDTTRGRIVYRK</sequence>
<comment type="subcellular location">
    <subcellularLocation>
        <location evidence="4">Cytoplasm</location>
    </subcellularLocation>
</comment>
<evidence type="ECO:0000256" key="4">
    <source>
        <dbReference type="HAMAP-Rule" id="MF_00075"/>
    </source>
</evidence>
<dbReference type="GO" id="GO:0003743">
    <property type="term" value="F:translation initiation factor activity"/>
    <property type="evidence" value="ECO:0007669"/>
    <property type="project" value="UniProtKB-UniRule"/>
</dbReference>
<dbReference type="GO" id="GO:0043022">
    <property type="term" value="F:ribosome binding"/>
    <property type="evidence" value="ECO:0007669"/>
    <property type="project" value="UniProtKB-UniRule"/>
</dbReference>